<reference evidence="9 10" key="1">
    <citation type="submission" date="2019-03" db="EMBL/GenBank/DDBJ databases">
        <title>Genomics of glacier-inhabiting Cryobacterium strains.</title>
        <authorList>
            <person name="Liu Q."/>
            <person name="Xin Y.-H."/>
        </authorList>
    </citation>
    <scope>NUCLEOTIDE SEQUENCE [LARGE SCALE GENOMIC DNA]</scope>
    <source>
        <strain evidence="9 10">TMT1-51</strain>
    </source>
</reference>
<dbReference type="InterPro" id="IPR001750">
    <property type="entry name" value="ND/Mrp_TM"/>
</dbReference>
<keyword evidence="2 5" id="KW-0812">Transmembrane</keyword>
<feature type="transmembrane region" description="Helical" evidence="6">
    <location>
        <begin position="453"/>
        <end position="474"/>
    </location>
</feature>
<dbReference type="PANTHER" id="PTHR42829:SF1">
    <property type="entry name" value="INORGANIC CARBON TRANSPORTER SUBUNIT DABB-RELATED"/>
    <property type="match status" value="1"/>
</dbReference>
<organism evidence="9 10">
    <name type="scientific">Cryobacterium cryoconiti</name>
    <dbReference type="NCBI Taxonomy" id="1259239"/>
    <lineage>
        <taxon>Bacteria</taxon>
        <taxon>Bacillati</taxon>
        <taxon>Actinomycetota</taxon>
        <taxon>Actinomycetes</taxon>
        <taxon>Micrococcales</taxon>
        <taxon>Microbacteriaceae</taxon>
        <taxon>Cryobacterium</taxon>
    </lineage>
</organism>
<evidence type="ECO:0008006" key="11">
    <source>
        <dbReference type="Google" id="ProtNLM"/>
    </source>
</evidence>
<feature type="transmembrane region" description="Helical" evidence="6">
    <location>
        <begin position="6"/>
        <end position="25"/>
    </location>
</feature>
<feature type="domain" description="NADH:quinone oxidoreductase/Mrp antiporter transmembrane" evidence="7">
    <location>
        <begin position="127"/>
        <end position="346"/>
    </location>
</feature>
<dbReference type="InterPro" id="IPR001516">
    <property type="entry name" value="Proton_antipo_N"/>
</dbReference>
<feature type="transmembrane region" description="Helical" evidence="6">
    <location>
        <begin position="166"/>
        <end position="187"/>
    </location>
</feature>
<keyword evidence="10" id="KW-1185">Reference proteome</keyword>
<feature type="transmembrane region" description="Helical" evidence="6">
    <location>
        <begin position="364"/>
        <end position="386"/>
    </location>
</feature>
<feature type="transmembrane region" description="Helical" evidence="6">
    <location>
        <begin position="78"/>
        <end position="101"/>
    </location>
</feature>
<name>A0A4Y8K116_9MICO</name>
<evidence type="ECO:0000256" key="6">
    <source>
        <dbReference type="SAM" id="Phobius"/>
    </source>
</evidence>
<feature type="transmembrane region" description="Helical" evidence="6">
    <location>
        <begin position="131"/>
        <end position="154"/>
    </location>
</feature>
<dbReference type="RefSeq" id="WP_134423815.1">
    <property type="nucleotide sequence ID" value="NZ_SOHA01000009.1"/>
</dbReference>
<feature type="transmembrane region" description="Helical" evidence="6">
    <location>
        <begin position="267"/>
        <end position="287"/>
    </location>
</feature>
<feature type="transmembrane region" description="Helical" evidence="6">
    <location>
        <begin position="108"/>
        <end position="125"/>
    </location>
</feature>
<dbReference type="Pfam" id="PF00662">
    <property type="entry name" value="Proton_antipo_N"/>
    <property type="match status" value="1"/>
</dbReference>
<dbReference type="EMBL" id="SOHA01000009">
    <property type="protein sequence ID" value="TFD32273.1"/>
    <property type="molecule type" value="Genomic_DNA"/>
</dbReference>
<dbReference type="InterPro" id="IPR003945">
    <property type="entry name" value="NU5C-like"/>
</dbReference>
<dbReference type="AlphaFoldDB" id="A0A4Y8K116"/>
<evidence type="ECO:0000256" key="1">
    <source>
        <dbReference type="ARBA" id="ARBA00004127"/>
    </source>
</evidence>
<evidence type="ECO:0000313" key="10">
    <source>
        <dbReference type="Proteomes" id="UP000297472"/>
    </source>
</evidence>
<evidence type="ECO:0000256" key="2">
    <source>
        <dbReference type="ARBA" id="ARBA00022692"/>
    </source>
</evidence>
<evidence type="ECO:0000313" key="9">
    <source>
        <dbReference type="EMBL" id="TFD32273.1"/>
    </source>
</evidence>
<dbReference type="OrthoDB" id="9811798at2"/>
<dbReference type="GO" id="GO:0015990">
    <property type="term" value="P:electron transport coupled proton transport"/>
    <property type="evidence" value="ECO:0007669"/>
    <property type="project" value="TreeGrafter"/>
</dbReference>
<comment type="caution">
    <text evidence="9">The sequence shown here is derived from an EMBL/GenBank/DDBJ whole genome shotgun (WGS) entry which is preliminary data.</text>
</comment>
<comment type="subcellular location">
    <subcellularLocation>
        <location evidence="1">Endomembrane system</location>
        <topology evidence="1">Multi-pass membrane protein</topology>
    </subcellularLocation>
    <subcellularLocation>
        <location evidence="5">Membrane</location>
        <topology evidence="5">Multi-pass membrane protein</topology>
    </subcellularLocation>
</comment>
<feature type="transmembrane region" description="Helical" evidence="6">
    <location>
        <begin position="425"/>
        <end position="447"/>
    </location>
</feature>
<accession>A0A4Y8K116</accession>
<dbReference type="Proteomes" id="UP000297472">
    <property type="component" value="Unassembled WGS sequence"/>
</dbReference>
<evidence type="ECO:0000259" key="7">
    <source>
        <dbReference type="Pfam" id="PF00361"/>
    </source>
</evidence>
<keyword evidence="3 6" id="KW-1133">Transmembrane helix</keyword>
<dbReference type="PRINTS" id="PR01434">
    <property type="entry name" value="NADHDHGNASE5"/>
</dbReference>
<evidence type="ECO:0000259" key="8">
    <source>
        <dbReference type="Pfam" id="PF00662"/>
    </source>
</evidence>
<feature type="transmembrane region" description="Helical" evidence="6">
    <location>
        <begin position="37"/>
        <end position="58"/>
    </location>
</feature>
<feature type="transmembrane region" description="Helical" evidence="6">
    <location>
        <begin position="299"/>
        <end position="320"/>
    </location>
</feature>
<sequence>MLDWLVVGGVTLTPWIAGFCAAIFARSGMSGDTAARLAATVVGFGFAGTVTVAIASAAGVHRTTWVVFGSTSVQLDALALILSMLVLGLSALIQVFAIRYLRGDRRQVWFVVSANLLTGFTVLMVCAGSVALFAVAWVGAGVALVLLLATYRPLAQARDGIRRTGIRFVIADTVFLIPVLILLVAAGGDVPWARLGSVTDSLPLPLTLTCAALLVVPALARSSQIPFHGWLPFTLAAPTPVSALMHAGVVNAGAILLIRFAPAIAPHQAVMIGVFLAGAATLVYASAVRLVRPDVKGRLVYSTMAQMGFMILACGLGAYAAAIFHLVAHSLFKSTLFLGAGMGVRQHAVDRDLPPRPTRSPFAVPVAVSLSVLVALAALTAAKWMFSPTVSAASAGLLAFVALTAAVALGAALRTTFTLRTFLTGTASIGVLAFGYVALLHVFTAALEPATTVAAPAWLLVVPVIGLVLVQLLSRNPNRFETLRDVVYARTMAPALPRLSALPRSSATSGVPS</sequence>
<evidence type="ECO:0000256" key="3">
    <source>
        <dbReference type="ARBA" id="ARBA00022989"/>
    </source>
</evidence>
<evidence type="ECO:0000256" key="4">
    <source>
        <dbReference type="ARBA" id="ARBA00023136"/>
    </source>
</evidence>
<dbReference type="GO" id="GO:0012505">
    <property type="term" value="C:endomembrane system"/>
    <property type="evidence" value="ECO:0007669"/>
    <property type="project" value="UniProtKB-SubCell"/>
</dbReference>
<feature type="transmembrane region" description="Helical" evidence="6">
    <location>
        <begin position="392"/>
        <end position="413"/>
    </location>
</feature>
<dbReference type="GO" id="GO:0003954">
    <property type="term" value="F:NADH dehydrogenase activity"/>
    <property type="evidence" value="ECO:0007669"/>
    <property type="project" value="TreeGrafter"/>
</dbReference>
<dbReference type="GO" id="GO:0008137">
    <property type="term" value="F:NADH dehydrogenase (ubiquinone) activity"/>
    <property type="evidence" value="ECO:0007669"/>
    <property type="project" value="InterPro"/>
</dbReference>
<feature type="domain" description="NADH-Ubiquinone oxidoreductase (complex I) chain 5 N-terminal" evidence="8">
    <location>
        <begin position="70"/>
        <end position="107"/>
    </location>
</feature>
<proteinExistence type="predicted"/>
<dbReference type="Pfam" id="PF00361">
    <property type="entry name" value="Proton_antipo_M"/>
    <property type="match status" value="1"/>
</dbReference>
<gene>
    <name evidence="9" type="ORF">E3T49_04740</name>
</gene>
<evidence type="ECO:0000256" key="5">
    <source>
        <dbReference type="RuleBase" id="RU000320"/>
    </source>
</evidence>
<dbReference type="PANTHER" id="PTHR42829">
    <property type="entry name" value="NADH-UBIQUINONE OXIDOREDUCTASE CHAIN 5"/>
    <property type="match status" value="1"/>
</dbReference>
<keyword evidence="4 6" id="KW-0472">Membrane</keyword>
<dbReference type="GO" id="GO:0016020">
    <property type="term" value="C:membrane"/>
    <property type="evidence" value="ECO:0007669"/>
    <property type="project" value="UniProtKB-SubCell"/>
</dbReference>
<protein>
    <recommendedName>
        <fullName evidence="11">NADH:quinone oxidoreductase/Mrp antiporter membrane subunit domain-containing protein</fullName>
    </recommendedName>
</protein>
<feature type="transmembrane region" description="Helical" evidence="6">
    <location>
        <begin position="202"/>
        <end position="220"/>
    </location>
</feature>
<dbReference type="GO" id="GO:0042773">
    <property type="term" value="P:ATP synthesis coupled electron transport"/>
    <property type="evidence" value="ECO:0007669"/>
    <property type="project" value="InterPro"/>
</dbReference>